<proteinExistence type="predicted"/>
<evidence type="ECO:0000313" key="1">
    <source>
        <dbReference type="EMBL" id="RUS30712.1"/>
    </source>
</evidence>
<name>A0A433QLQ6_9FUNG</name>
<evidence type="ECO:0000313" key="2">
    <source>
        <dbReference type="Proteomes" id="UP000274822"/>
    </source>
</evidence>
<organism evidence="1 2">
    <name type="scientific">Jimgerdemannia flammicorona</name>
    <dbReference type="NCBI Taxonomy" id="994334"/>
    <lineage>
        <taxon>Eukaryota</taxon>
        <taxon>Fungi</taxon>
        <taxon>Fungi incertae sedis</taxon>
        <taxon>Mucoromycota</taxon>
        <taxon>Mucoromycotina</taxon>
        <taxon>Endogonomycetes</taxon>
        <taxon>Endogonales</taxon>
        <taxon>Endogonaceae</taxon>
        <taxon>Jimgerdemannia</taxon>
    </lineage>
</organism>
<sequence length="169" mass="18594">ACSNGKHKIFAVDFQQLLTSRLPKTPICARTASKVWHPDRHDHQAGPSRTGHWTSSRLARYSYSTTLATLPLLEAALKDLRDKYPSVRKVEAQGYCWGGKYVVILGSYGPDKISAVSMQATATEVEAINCRLCGTGPSASPSQFEEIAAKVGVPVTFKRFEKVFSYKSL</sequence>
<protein>
    <recommendedName>
        <fullName evidence="3">Dienelactone hydrolase domain-containing protein</fullName>
    </recommendedName>
</protein>
<dbReference type="InterPro" id="IPR029058">
    <property type="entry name" value="AB_hydrolase_fold"/>
</dbReference>
<keyword evidence="2" id="KW-1185">Reference proteome</keyword>
<comment type="caution">
    <text evidence="1">The sequence shown here is derived from an EMBL/GenBank/DDBJ whole genome shotgun (WGS) entry which is preliminary data.</text>
</comment>
<dbReference type="Proteomes" id="UP000274822">
    <property type="component" value="Unassembled WGS sequence"/>
</dbReference>
<accession>A0A433QLQ6</accession>
<reference evidence="1 2" key="1">
    <citation type="journal article" date="2018" name="New Phytol.">
        <title>Phylogenomics of Endogonaceae and evolution of mycorrhizas within Mucoromycota.</title>
        <authorList>
            <person name="Chang Y."/>
            <person name="Desiro A."/>
            <person name="Na H."/>
            <person name="Sandor L."/>
            <person name="Lipzen A."/>
            <person name="Clum A."/>
            <person name="Barry K."/>
            <person name="Grigoriev I.V."/>
            <person name="Martin F.M."/>
            <person name="Stajich J.E."/>
            <person name="Smith M.E."/>
            <person name="Bonito G."/>
            <person name="Spatafora J.W."/>
        </authorList>
    </citation>
    <scope>NUCLEOTIDE SEQUENCE [LARGE SCALE GENOMIC DNA]</scope>
    <source>
        <strain evidence="1 2">AD002</strain>
    </source>
</reference>
<dbReference type="EMBL" id="RBNJ01003635">
    <property type="protein sequence ID" value="RUS30712.1"/>
    <property type="molecule type" value="Genomic_DNA"/>
</dbReference>
<gene>
    <name evidence="1" type="ORF">BC938DRAFT_479047</name>
</gene>
<dbReference type="SUPFAM" id="SSF53474">
    <property type="entry name" value="alpha/beta-Hydrolases"/>
    <property type="match status" value="1"/>
</dbReference>
<feature type="non-terminal residue" evidence="1">
    <location>
        <position position="1"/>
    </location>
</feature>
<dbReference type="AlphaFoldDB" id="A0A433QLQ6"/>
<evidence type="ECO:0008006" key="3">
    <source>
        <dbReference type="Google" id="ProtNLM"/>
    </source>
</evidence>